<keyword evidence="7 8" id="KW-0472">Membrane</keyword>
<keyword evidence="6 8" id="KW-1133">Transmembrane helix</keyword>
<keyword evidence="4" id="KW-1003">Cell membrane</keyword>
<keyword evidence="5 8" id="KW-0812">Transmembrane</keyword>
<feature type="domain" description="MacB-like periplasmic core" evidence="10">
    <location>
        <begin position="27"/>
        <end position="241"/>
    </location>
</feature>
<keyword evidence="12" id="KW-1185">Reference proteome</keyword>
<comment type="subcellular location">
    <subcellularLocation>
        <location evidence="1">Cell membrane</location>
        <topology evidence="1">Multi-pass membrane protein</topology>
    </subcellularLocation>
</comment>
<evidence type="ECO:0000256" key="1">
    <source>
        <dbReference type="ARBA" id="ARBA00004651"/>
    </source>
</evidence>
<evidence type="ECO:0000259" key="9">
    <source>
        <dbReference type="Pfam" id="PF02687"/>
    </source>
</evidence>
<proteinExistence type="inferred from homology"/>
<evidence type="ECO:0000256" key="7">
    <source>
        <dbReference type="ARBA" id="ARBA00023136"/>
    </source>
</evidence>
<keyword evidence="3" id="KW-0813">Transport</keyword>
<evidence type="ECO:0000313" key="11">
    <source>
        <dbReference type="EMBL" id="QDH70187.1"/>
    </source>
</evidence>
<evidence type="ECO:0000256" key="8">
    <source>
        <dbReference type="SAM" id="Phobius"/>
    </source>
</evidence>
<feature type="transmembrane region" description="Helical" evidence="8">
    <location>
        <begin position="381"/>
        <end position="401"/>
    </location>
</feature>
<dbReference type="InterPro" id="IPR011925">
    <property type="entry name" value="LolCE_TM"/>
</dbReference>
<evidence type="ECO:0000256" key="5">
    <source>
        <dbReference type="ARBA" id="ARBA00022692"/>
    </source>
</evidence>
<organism evidence="11 12">
    <name type="scientific">Marilutibacter alkalisoli</name>
    <dbReference type="NCBI Taxonomy" id="2591633"/>
    <lineage>
        <taxon>Bacteria</taxon>
        <taxon>Pseudomonadati</taxon>
        <taxon>Pseudomonadota</taxon>
        <taxon>Gammaproteobacteria</taxon>
        <taxon>Lysobacterales</taxon>
        <taxon>Lysobacteraceae</taxon>
        <taxon>Marilutibacter</taxon>
    </lineage>
</organism>
<evidence type="ECO:0000256" key="3">
    <source>
        <dbReference type="ARBA" id="ARBA00022448"/>
    </source>
</evidence>
<reference evidence="11 12" key="1">
    <citation type="submission" date="2019-06" db="EMBL/GenBank/DDBJ databases">
        <title>Lysobacter alkalisoli sp. nov. isolated from saline-alkali soil.</title>
        <authorList>
            <person name="Sun J.-Q."/>
            <person name="Xu L."/>
        </authorList>
    </citation>
    <scope>NUCLEOTIDE SEQUENCE [LARGE SCALE GENOMIC DNA]</scope>
    <source>
        <strain evidence="11 12">SJ-36</strain>
    </source>
</reference>
<dbReference type="EMBL" id="CP041242">
    <property type="protein sequence ID" value="QDH70187.1"/>
    <property type="molecule type" value="Genomic_DNA"/>
</dbReference>
<dbReference type="RefSeq" id="WP_141623522.1">
    <property type="nucleotide sequence ID" value="NZ_CP041242.1"/>
</dbReference>
<evidence type="ECO:0000256" key="2">
    <source>
        <dbReference type="ARBA" id="ARBA00005236"/>
    </source>
</evidence>
<dbReference type="InterPro" id="IPR051447">
    <property type="entry name" value="Lipoprotein-release_system"/>
</dbReference>
<dbReference type="GO" id="GO:0044874">
    <property type="term" value="P:lipoprotein localization to outer membrane"/>
    <property type="evidence" value="ECO:0007669"/>
    <property type="project" value="TreeGrafter"/>
</dbReference>
<dbReference type="GO" id="GO:0042953">
    <property type="term" value="P:lipoprotein transport"/>
    <property type="evidence" value="ECO:0007669"/>
    <property type="project" value="InterPro"/>
</dbReference>
<name>A0A514BS30_9GAMM</name>
<dbReference type="AlphaFoldDB" id="A0A514BS30"/>
<dbReference type="KEGG" id="lyj:FKV23_08830"/>
<gene>
    <name evidence="11" type="ORF">FKV23_08830</name>
</gene>
<evidence type="ECO:0000256" key="4">
    <source>
        <dbReference type="ARBA" id="ARBA00022475"/>
    </source>
</evidence>
<sequence length="415" mass="45077">MLKPISVAIGLRYLRAKRRNGFISFISFASIAGIGLGVMALITTLAVMSGFQLEIRDRMLQMVAHATVSAYGEPLQDWQYAVDTALADPRVAGAAPYIEKEALLSGRRNQPAMVRGILPEREATTSVLADKMVAGELDSLTPGSFNIVLGRELAMWLGVDIGDSVIVTTSDIRSTPVGAVAQQKRFTVTGTYEIGHQEFDRGLAVAHVNDMQRLLRMGEGVTGVRLRLHDMDRAWDVARDLALKLEGPYNVSDWATQNANMFYALKVEKTLVGLLLSLLILLGAFNLVSSQVMLVTDKQADIAILRTLGLTPEGVMKVFMVQGSIIGIIGTVLGVIGGILLTLNLEHILLGIERMTSFNLLPSADVYYITGLPTDMQAMDIVLITGVALVMAFLATLYPAWRAARTAPAEALRYE</sequence>
<dbReference type="GO" id="GO:0098797">
    <property type="term" value="C:plasma membrane protein complex"/>
    <property type="evidence" value="ECO:0007669"/>
    <property type="project" value="TreeGrafter"/>
</dbReference>
<feature type="transmembrane region" description="Helical" evidence="8">
    <location>
        <begin position="22"/>
        <end position="51"/>
    </location>
</feature>
<feature type="transmembrane region" description="Helical" evidence="8">
    <location>
        <begin position="271"/>
        <end position="288"/>
    </location>
</feature>
<dbReference type="PANTHER" id="PTHR30489:SF0">
    <property type="entry name" value="LIPOPROTEIN-RELEASING SYSTEM TRANSMEMBRANE PROTEIN LOLE"/>
    <property type="match status" value="1"/>
</dbReference>
<feature type="domain" description="ABC3 transporter permease C-terminal" evidence="9">
    <location>
        <begin position="275"/>
        <end position="408"/>
    </location>
</feature>
<keyword evidence="11" id="KW-0449">Lipoprotein</keyword>
<dbReference type="Pfam" id="PF12704">
    <property type="entry name" value="MacB_PCD"/>
    <property type="match status" value="1"/>
</dbReference>
<dbReference type="Pfam" id="PF02687">
    <property type="entry name" value="FtsX"/>
    <property type="match status" value="1"/>
</dbReference>
<evidence type="ECO:0000256" key="6">
    <source>
        <dbReference type="ARBA" id="ARBA00022989"/>
    </source>
</evidence>
<dbReference type="PANTHER" id="PTHR30489">
    <property type="entry name" value="LIPOPROTEIN-RELEASING SYSTEM TRANSMEMBRANE PROTEIN LOLE"/>
    <property type="match status" value="1"/>
</dbReference>
<accession>A0A514BS30</accession>
<feature type="transmembrane region" description="Helical" evidence="8">
    <location>
        <begin position="319"/>
        <end position="345"/>
    </location>
</feature>
<evidence type="ECO:0000313" key="12">
    <source>
        <dbReference type="Proteomes" id="UP000317199"/>
    </source>
</evidence>
<dbReference type="InterPro" id="IPR025857">
    <property type="entry name" value="MacB_PCD"/>
</dbReference>
<protein>
    <submittedName>
        <fullName evidence="11">Lipoprotein-releasing ABC transporter permease subunit</fullName>
    </submittedName>
</protein>
<evidence type="ECO:0000259" key="10">
    <source>
        <dbReference type="Pfam" id="PF12704"/>
    </source>
</evidence>
<dbReference type="InterPro" id="IPR003838">
    <property type="entry name" value="ABC3_permease_C"/>
</dbReference>
<dbReference type="NCBIfam" id="TIGR02212">
    <property type="entry name" value="lolCE"/>
    <property type="match status" value="1"/>
</dbReference>
<dbReference type="Proteomes" id="UP000317199">
    <property type="component" value="Chromosome"/>
</dbReference>
<comment type="similarity">
    <text evidence="2">Belongs to the ABC-4 integral membrane protein family. LolC/E subfamily.</text>
</comment>
<dbReference type="OrthoDB" id="9808461at2"/>